<dbReference type="AlphaFoldDB" id="A0A816CV63"/>
<dbReference type="Proteomes" id="UP000663828">
    <property type="component" value="Unassembled WGS sequence"/>
</dbReference>
<comment type="caution">
    <text evidence="4">The sequence shown here is derived from an EMBL/GenBank/DDBJ whole genome shotgun (WGS) entry which is preliminary data.</text>
</comment>
<organism evidence="4 5">
    <name type="scientific">Adineta ricciae</name>
    <name type="common">Rotifer</name>
    <dbReference type="NCBI Taxonomy" id="249248"/>
    <lineage>
        <taxon>Eukaryota</taxon>
        <taxon>Metazoa</taxon>
        <taxon>Spiralia</taxon>
        <taxon>Gnathifera</taxon>
        <taxon>Rotifera</taxon>
        <taxon>Eurotatoria</taxon>
        <taxon>Bdelloidea</taxon>
        <taxon>Adinetida</taxon>
        <taxon>Adinetidae</taxon>
        <taxon>Adineta</taxon>
    </lineage>
</organism>
<dbReference type="PANTHER" id="PTHR22957:SF337">
    <property type="entry name" value="TBC1 DOMAIN FAMILY MEMBER 5"/>
    <property type="match status" value="1"/>
</dbReference>
<reference evidence="4" key="1">
    <citation type="submission" date="2021-02" db="EMBL/GenBank/DDBJ databases">
        <authorList>
            <person name="Nowell W R."/>
        </authorList>
    </citation>
    <scope>NUCLEOTIDE SEQUENCE</scope>
</reference>
<keyword evidence="1" id="KW-0343">GTPase activation</keyword>
<feature type="region of interest" description="Disordered" evidence="2">
    <location>
        <begin position="1"/>
        <end position="43"/>
    </location>
</feature>
<dbReference type="GO" id="GO:0005737">
    <property type="term" value="C:cytoplasm"/>
    <property type="evidence" value="ECO:0007669"/>
    <property type="project" value="UniProtKB-ARBA"/>
</dbReference>
<dbReference type="Gene3D" id="1.10.472.80">
    <property type="entry name" value="Ypt/Rab-GAP domain of gyp1p, domain 3"/>
    <property type="match status" value="1"/>
</dbReference>
<gene>
    <name evidence="4" type="ORF">XAT740_LOCUS50985</name>
</gene>
<accession>A0A816CV63</accession>
<feature type="compositionally biased region" description="Polar residues" evidence="2">
    <location>
        <begin position="456"/>
        <end position="467"/>
    </location>
</feature>
<feature type="region of interest" description="Disordered" evidence="2">
    <location>
        <begin position="456"/>
        <end position="478"/>
    </location>
</feature>
<dbReference type="FunFam" id="1.10.8.270:FF:000011">
    <property type="entry name" value="TBC1 domain family member 5"/>
    <property type="match status" value="1"/>
</dbReference>
<dbReference type="InterPro" id="IPR035969">
    <property type="entry name" value="Rab-GAP_TBC_sf"/>
</dbReference>
<dbReference type="SUPFAM" id="SSF47923">
    <property type="entry name" value="Ypt/Rab-GAP domain of gyp1p"/>
    <property type="match status" value="2"/>
</dbReference>
<evidence type="ECO:0000256" key="2">
    <source>
        <dbReference type="SAM" id="MobiDB-lite"/>
    </source>
</evidence>
<proteinExistence type="predicted"/>
<evidence type="ECO:0000313" key="5">
    <source>
        <dbReference type="Proteomes" id="UP000663828"/>
    </source>
</evidence>
<feature type="compositionally biased region" description="Low complexity" evidence="2">
    <location>
        <begin position="1"/>
        <end position="15"/>
    </location>
</feature>
<sequence>MSTTVTPTPTPTTTPDNDIERPAFRPQRPPPPPPSSSITVQSEPISPNTLYPILADCESDFTNIDPRNETPSEENRPTLLRFAFTDLFDSFNYESVRNQILTREMKTSPFTTVLWRIFLHCLPRSSSQWNQAIELSRDTYDELVNDYFLDLKKIRDHNGDVEHLNHPLSQEENSLWNQYYVYEELKENIYQDVIRTYCQDIDFFRQKHILDLLLKILYIHSRHNSQSCPYRQGMHEILAVIVYTIHLESQVINEYPESNEMMKKLYDPQYLAHDAYAIYEKIMDHLQPFYDFKTNNPIVRRNAHLSDNKQILFPRSNDTQLYWNDTVMRVNTIYERLKECDRPLYEQLQDLSIEPTVYGIRWLRLLFGREIPFGSVPTLWTVIFCYDECFAFVDYFFLALLMEIGQLFKKNDISEYSFCLQYLMQPNNISDIEVVIQQALTLEKLTKTKEAQRLSANLSAQNSTGNRSPMGGVQKSASPIQNFSQNPLIDATKPSVPTPSFFSSLQGGKNNSSKTPIESEMNDNPGKESQILYDSNVFIQKYCAEFMNKFITRIKDRLCNLPDTKEDVIIQLTGLEQIANVLDGTLTFDDNSLQALANYKTKETSVPNNDQNDAS</sequence>
<evidence type="ECO:0000256" key="1">
    <source>
        <dbReference type="ARBA" id="ARBA00022468"/>
    </source>
</evidence>
<dbReference type="SMART" id="SM00164">
    <property type="entry name" value="TBC"/>
    <property type="match status" value="1"/>
</dbReference>
<feature type="compositionally biased region" description="Polar residues" evidence="2">
    <location>
        <begin position="499"/>
        <end position="516"/>
    </location>
</feature>
<name>A0A816CV63_ADIRI</name>
<dbReference type="PROSITE" id="PS50086">
    <property type="entry name" value="TBC_RABGAP"/>
    <property type="match status" value="1"/>
</dbReference>
<dbReference type="InterPro" id="IPR000195">
    <property type="entry name" value="Rab-GAP-TBC_dom"/>
</dbReference>
<evidence type="ECO:0000313" key="4">
    <source>
        <dbReference type="EMBL" id="CAF1626548.1"/>
    </source>
</evidence>
<keyword evidence="5" id="KW-1185">Reference proteome</keyword>
<protein>
    <recommendedName>
        <fullName evidence="3">Rab-GAP TBC domain-containing protein</fullName>
    </recommendedName>
</protein>
<dbReference type="Pfam" id="PF00566">
    <property type="entry name" value="RabGAP-TBC"/>
    <property type="match status" value="1"/>
</dbReference>
<dbReference type="PANTHER" id="PTHR22957">
    <property type="entry name" value="TBC1 DOMAIN FAMILY MEMBER GTPASE-ACTIVATING PROTEIN"/>
    <property type="match status" value="1"/>
</dbReference>
<dbReference type="EMBL" id="CAJNOR010007978">
    <property type="protein sequence ID" value="CAF1626548.1"/>
    <property type="molecule type" value="Genomic_DNA"/>
</dbReference>
<dbReference type="GO" id="GO:0005096">
    <property type="term" value="F:GTPase activator activity"/>
    <property type="evidence" value="ECO:0007669"/>
    <property type="project" value="UniProtKB-KW"/>
</dbReference>
<dbReference type="Gene3D" id="1.10.8.270">
    <property type="entry name" value="putative rabgap domain of human tbc1 domain family member 14 like domains"/>
    <property type="match status" value="1"/>
</dbReference>
<feature type="region of interest" description="Disordered" evidence="2">
    <location>
        <begin position="499"/>
        <end position="528"/>
    </location>
</feature>
<feature type="domain" description="Rab-GAP TBC" evidence="3">
    <location>
        <begin position="105"/>
        <end position="387"/>
    </location>
</feature>
<evidence type="ECO:0000259" key="3">
    <source>
        <dbReference type="PROSITE" id="PS50086"/>
    </source>
</evidence>